<dbReference type="EMBL" id="SPDV01000010">
    <property type="protein sequence ID" value="TFI59037.1"/>
    <property type="molecule type" value="Genomic_DNA"/>
</dbReference>
<keyword evidence="2" id="KW-1185">Reference proteome</keyword>
<dbReference type="AlphaFoldDB" id="A0A4Y8ZU92"/>
<organism evidence="1 2">
    <name type="scientific">Sphingomonas parva</name>
    <dbReference type="NCBI Taxonomy" id="2555898"/>
    <lineage>
        <taxon>Bacteria</taxon>
        <taxon>Pseudomonadati</taxon>
        <taxon>Pseudomonadota</taxon>
        <taxon>Alphaproteobacteria</taxon>
        <taxon>Sphingomonadales</taxon>
        <taxon>Sphingomonadaceae</taxon>
        <taxon>Sphingomonas</taxon>
    </lineage>
</organism>
<dbReference type="OrthoDB" id="6194004at2"/>
<protein>
    <submittedName>
        <fullName evidence="1">Peptidylprolyl isomerase</fullName>
    </submittedName>
</protein>
<comment type="caution">
    <text evidence="1">The sequence shown here is derived from an EMBL/GenBank/DDBJ whole genome shotgun (WGS) entry which is preliminary data.</text>
</comment>
<gene>
    <name evidence="1" type="ORF">E2493_07245</name>
</gene>
<dbReference type="InterPro" id="IPR011990">
    <property type="entry name" value="TPR-like_helical_dom_sf"/>
</dbReference>
<dbReference type="GO" id="GO:0016853">
    <property type="term" value="F:isomerase activity"/>
    <property type="evidence" value="ECO:0007669"/>
    <property type="project" value="UniProtKB-KW"/>
</dbReference>
<sequence>MNDPNPDRHRLHMGIAEAGKLLAVNGRHKEALNRYREALRLAHSAQAPQLFGRHYLQCVLESLEHLSDHVNVQDLAGRAADAAAEAGDTPFHRRDRASLLERVGVAQLKAGLRAEAEATLQQVIELAGPEGQPLSALLLDWMKRGFEISPGRLAEAQRRHAYWAVRPDTVDATRAIDVPVSSREIFHGG</sequence>
<evidence type="ECO:0000313" key="1">
    <source>
        <dbReference type="EMBL" id="TFI59037.1"/>
    </source>
</evidence>
<keyword evidence="1" id="KW-0413">Isomerase</keyword>
<dbReference type="Proteomes" id="UP000298213">
    <property type="component" value="Unassembled WGS sequence"/>
</dbReference>
<evidence type="ECO:0000313" key="2">
    <source>
        <dbReference type="Proteomes" id="UP000298213"/>
    </source>
</evidence>
<dbReference type="Gene3D" id="1.25.40.10">
    <property type="entry name" value="Tetratricopeptide repeat domain"/>
    <property type="match status" value="1"/>
</dbReference>
<dbReference type="SUPFAM" id="SSF48452">
    <property type="entry name" value="TPR-like"/>
    <property type="match status" value="1"/>
</dbReference>
<proteinExistence type="predicted"/>
<accession>A0A4Y8ZU92</accession>
<name>A0A4Y8ZU92_9SPHN</name>
<dbReference type="RefSeq" id="WP_135085203.1">
    <property type="nucleotide sequence ID" value="NZ_SPDV01000010.1"/>
</dbReference>
<reference evidence="1 2" key="1">
    <citation type="submission" date="2019-03" db="EMBL/GenBank/DDBJ databases">
        <title>Genome sequence of Sphingomonas sp. 17J27-24.</title>
        <authorList>
            <person name="Kim M."/>
            <person name="Maeng S."/>
            <person name="Sathiyaraj S."/>
        </authorList>
    </citation>
    <scope>NUCLEOTIDE SEQUENCE [LARGE SCALE GENOMIC DNA]</scope>
    <source>
        <strain evidence="1 2">17J27-24</strain>
    </source>
</reference>